<organism evidence="11 12">
    <name type="scientific">Pomacea canaliculata</name>
    <name type="common">Golden apple snail</name>
    <dbReference type="NCBI Taxonomy" id="400727"/>
    <lineage>
        <taxon>Eukaryota</taxon>
        <taxon>Metazoa</taxon>
        <taxon>Spiralia</taxon>
        <taxon>Lophotrochozoa</taxon>
        <taxon>Mollusca</taxon>
        <taxon>Gastropoda</taxon>
        <taxon>Caenogastropoda</taxon>
        <taxon>Architaenioglossa</taxon>
        <taxon>Ampullarioidea</taxon>
        <taxon>Ampullariidae</taxon>
        <taxon>Pomacea</taxon>
    </lineage>
</organism>
<dbReference type="Proteomes" id="UP000245119">
    <property type="component" value="Linkage Group LG5"/>
</dbReference>
<evidence type="ECO:0000256" key="5">
    <source>
        <dbReference type="ARBA" id="ARBA00023002"/>
    </source>
</evidence>
<dbReference type="InterPro" id="IPR036396">
    <property type="entry name" value="Cyt_P450_sf"/>
</dbReference>
<name>A0A2T7P8P1_POMCA</name>
<keyword evidence="12" id="KW-1185">Reference proteome</keyword>
<gene>
    <name evidence="11" type="ORF">C0Q70_09037</name>
</gene>
<dbReference type="PROSITE" id="PS00086">
    <property type="entry name" value="CYTOCHROME_P450"/>
    <property type="match status" value="1"/>
</dbReference>
<sequence length="539" mass="62149">MYSEGGQLRPCSSELSGQRKSYTEVPSAPVTHCCLLLLFPPSQQLRQARSGPKPNLLLGNLLTFRKKLISQAYKEWAEQYGETFGYFEGPTPVLVTSNADLLNQVFIKQFNNFHARKLWPVQADPDQDEEIHLFFARGQRWKRLRSAVNAGFTAAKLRKMQNQMSLCADKLLEVVDRTIEEKEDCRVDFSKLFRQLTFDIIGRSALGIDSDALRDPQCGFIKHCEDVIEDTTKQPVLYTLGFLFPSLSKLWIAIYKFMHHIQFNPVYWIEDRLRAWVKARKESEERTDDLLQQMLDARYPVNRHQDLDTTHQPHIDENGNISKGPLLRSLTESEVIAHSLLFLLAGYETTSSTLSYIFYELALHPHVQDRMRQEVVDVLEDDEEPTYDNIRNLTYMDMVISETLRKYPLASIVVARQCQDACQIEGINIPSGMLVQANLWTLHQDPKHWGPDSDSFDPLRFTLEKKAERHSMAFMPFGAGPRMCIGQRFSIVQMKITMAKLLRRYKIERTSDLQVPLKLKEGAAILPIHNIALRTERIS</sequence>
<evidence type="ECO:0000256" key="10">
    <source>
        <dbReference type="RuleBase" id="RU000461"/>
    </source>
</evidence>
<comment type="similarity">
    <text evidence="2 10">Belongs to the cytochrome P450 family.</text>
</comment>
<reference evidence="11 12" key="1">
    <citation type="submission" date="2018-04" db="EMBL/GenBank/DDBJ databases">
        <title>The genome of golden apple snail Pomacea canaliculata provides insight into stress tolerance and invasive adaptation.</title>
        <authorList>
            <person name="Liu C."/>
            <person name="Liu B."/>
            <person name="Ren Y."/>
            <person name="Zhang Y."/>
            <person name="Wang H."/>
            <person name="Li S."/>
            <person name="Jiang F."/>
            <person name="Yin L."/>
            <person name="Zhang G."/>
            <person name="Qian W."/>
            <person name="Fan W."/>
        </authorList>
    </citation>
    <scope>NUCLEOTIDE SEQUENCE [LARGE SCALE GENOMIC DNA]</scope>
    <source>
        <strain evidence="11">SZHN2017</strain>
        <tissue evidence="11">Muscle</tissue>
    </source>
</reference>
<evidence type="ECO:0000313" key="12">
    <source>
        <dbReference type="Proteomes" id="UP000245119"/>
    </source>
</evidence>
<dbReference type="Gene3D" id="1.10.630.10">
    <property type="entry name" value="Cytochrome P450"/>
    <property type="match status" value="1"/>
</dbReference>
<keyword evidence="3 9" id="KW-0349">Heme</keyword>
<evidence type="ECO:0000256" key="1">
    <source>
        <dbReference type="ARBA" id="ARBA00001971"/>
    </source>
</evidence>
<evidence type="ECO:0000256" key="8">
    <source>
        <dbReference type="ARBA" id="ARBA00043906"/>
    </source>
</evidence>
<dbReference type="InterPro" id="IPR050705">
    <property type="entry name" value="Cytochrome_P450_3A"/>
</dbReference>
<keyword evidence="5 10" id="KW-0560">Oxidoreductase</keyword>
<evidence type="ECO:0000313" key="11">
    <source>
        <dbReference type="EMBL" id="PVD29780.1"/>
    </source>
</evidence>
<evidence type="ECO:0000256" key="2">
    <source>
        <dbReference type="ARBA" id="ARBA00010617"/>
    </source>
</evidence>
<evidence type="ECO:0008006" key="13">
    <source>
        <dbReference type="Google" id="ProtNLM"/>
    </source>
</evidence>
<dbReference type="STRING" id="400727.A0A2T7P8P1"/>
<proteinExistence type="inferred from homology"/>
<comment type="caution">
    <text evidence="11">The sequence shown here is derived from an EMBL/GenBank/DDBJ whole genome shotgun (WGS) entry which is preliminary data.</text>
</comment>
<evidence type="ECO:0000256" key="6">
    <source>
        <dbReference type="ARBA" id="ARBA00023004"/>
    </source>
</evidence>
<evidence type="ECO:0000256" key="9">
    <source>
        <dbReference type="PIRSR" id="PIRSR602401-1"/>
    </source>
</evidence>
<dbReference type="PRINTS" id="PR00463">
    <property type="entry name" value="EP450I"/>
</dbReference>
<dbReference type="GO" id="GO:0008395">
    <property type="term" value="F:steroid hydroxylase activity"/>
    <property type="evidence" value="ECO:0007669"/>
    <property type="project" value="TreeGrafter"/>
</dbReference>
<dbReference type="FunFam" id="1.10.630.10:FF:000182">
    <property type="entry name" value="Cytochrome P450 3A4"/>
    <property type="match status" value="1"/>
</dbReference>
<feature type="binding site" description="axial binding residue" evidence="9">
    <location>
        <position position="484"/>
    </location>
    <ligand>
        <name>heme</name>
        <dbReference type="ChEBI" id="CHEBI:30413"/>
    </ligand>
    <ligandPart>
        <name>Fe</name>
        <dbReference type="ChEBI" id="CHEBI:18248"/>
    </ligandPart>
</feature>
<evidence type="ECO:0000256" key="7">
    <source>
        <dbReference type="ARBA" id="ARBA00023033"/>
    </source>
</evidence>
<evidence type="ECO:0000256" key="3">
    <source>
        <dbReference type="ARBA" id="ARBA00022617"/>
    </source>
</evidence>
<keyword evidence="4 9" id="KW-0479">Metal-binding</keyword>
<dbReference type="GO" id="GO:0005506">
    <property type="term" value="F:iron ion binding"/>
    <property type="evidence" value="ECO:0007669"/>
    <property type="project" value="InterPro"/>
</dbReference>
<dbReference type="EMBL" id="PZQS01000005">
    <property type="protein sequence ID" value="PVD29780.1"/>
    <property type="molecule type" value="Genomic_DNA"/>
</dbReference>
<dbReference type="PANTHER" id="PTHR24302">
    <property type="entry name" value="CYTOCHROME P450 FAMILY 3"/>
    <property type="match status" value="1"/>
</dbReference>
<dbReference type="GO" id="GO:0020037">
    <property type="term" value="F:heme binding"/>
    <property type="evidence" value="ECO:0007669"/>
    <property type="project" value="InterPro"/>
</dbReference>
<comment type="cofactor">
    <cofactor evidence="1 9">
        <name>heme</name>
        <dbReference type="ChEBI" id="CHEBI:30413"/>
    </cofactor>
</comment>
<dbReference type="InterPro" id="IPR017972">
    <property type="entry name" value="Cyt_P450_CS"/>
</dbReference>
<evidence type="ECO:0000256" key="4">
    <source>
        <dbReference type="ARBA" id="ARBA00022723"/>
    </source>
</evidence>
<protein>
    <recommendedName>
        <fullName evidence="13">Cytochrome P450</fullName>
    </recommendedName>
</protein>
<keyword evidence="6 9" id="KW-0408">Iron</keyword>
<dbReference type="PRINTS" id="PR00385">
    <property type="entry name" value="P450"/>
</dbReference>
<dbReference type="CDD" id="cd11055">
    <property type="entry name" value="CYP3A-like"/>
    <property type="match status" value="1"/>
</dbReference>
<dbReference type="InterPro" id="IPR001128">
    <property type="entry name" value="Cyt_P450"/>
</dbReference>
<dbReference type="SUPFAM" id="SSF48264">
    <property type="entry name" value="Cytochrome P450"/>
    <property type="match status" value="1"/>
</dbReference>
<dbReference type="OrthoDB" id="2789670at2759"/>
<dbReference type="InterPro" id="IPR002401">
    <property type="entry name" value="Cyt_P450_E_grp-I"/>
</dbReference>
<dbReference type="AlphaFoldDB" id="A0A2T7P8P1"/>
<dbReference type="Pfam" id="PF00067">
    <property type="entry name" value="p450"/>
    <property type="match status" value="1"/>
</dbReference>
<dbReference type="GO" id="GO:0016705">
    <property type="term" value="F:oxidoreductase activity, acting on paired donors, with incorporation or reduction of molecular oxygen"/>
    <property type="evidence" value="ECO:0007669"/>
    <property type="project" value="InterPro"/>
</dbReference>
<keyword evidence="7 10" id="KW-0503">Monooxygenase</keyword>
<accession>A0A2T7P8P1</accession>
<comment type="function">
    <text evidence="8">Cytochromes P450 are a group of heme-thiolate monooxygenases. They oxidize a variety of structurally unrelated compounds, including steroids, fatty acids, and xenobiotics.</text>
</comment>
<dbReference type="PANTHER" id="PTHR24302:SF15">
    <property type="entry name" value="FATTY-ACID PEROXYGENASE"/>
    <property type="match status" value="1"/>
</dbReference>